<accession>T1J003</accession>
<dbReference type="SUPFAM" id="SSF50814">
    <property type="entry name" value="Lipocalins"/>
    <property type="match status" value="1"/>
</dbReference>
<keyword evidence="3" id="KW-1185">Reference proteome</keyword>
<proteinExistence type="predicted"/>
<keyword evidence="1" id="KW-0732">Signal</keyword>
<evidence type="ECO:0000256" key="1">
    <source>
        <dbReference type="SAM" id="SignalP"/>
    </source>
</evidence>
<dbReference type="PhylomeDB" id="T1J003"/>
<reference evidence="2" key="2">
    <citation type="submission" date="2015-02" db="UniProtKB">
        <authorList>
            <consortium name="EnsemblMetazoa"/>
        </authorList>
    </citation>
    <scope>IDENTIFICATION</scope>
</reference>
<evidence type="ECO:0000313" key="3">
    <source>
        <dbReference type="Proteomes" id="UP000014500"/>
    </source>
</evidence>
<evidence type="ECO:0000313" key="2">
    <source>
        <dbReference type="EnsemblMetazoa" id="SMAR006842-PA"/>
    </source>
</evidence>
<organism evidence="2 3">
    <name type="scientific">Strigamia maritima</name>
    <name type="common">European centipede</name>
    <name type="synonym">Geophilus maritimus</name>
    <dbReference type="NCBI Taxonomy" id="126957"/>
    <lineage>
        <taxon>Eukaryota</taxon>
        <taxon>Metazoa</taxon>
        <taxon>Ecdysozoa</taxon>
        <taxon>Arthropoda</taxon>
        <taxon>Myriapoda</taxon>
        <taxon>Chilopoda</taxon>
        <taxon>Pleurostigmophora</taxon>
        <taxon>Geophilomorpha</taxon>
        <taxon>Linotaeniidae</taxon>
        <taxon>Strigamia</taxon>
    </lineage>
</organism>
<protein>
    <recommendedName>
        <fullName evidence="4">Lipocalin/cytosolic fatty-acid binding domain-containing protein</fullName>
    </recommendedName>
</protein>
<dbReference type="EMBL" id="AFFK01020555">
    <property type="status" value="NOT_ANNOTATED_CDS"/>
    <property type="molecule type" value="Genomic_DNA"/>
</dbReference>
<sequence>MLRSTLFFLALVPFLAYANIHEDVLHDGPCPTPPAAKTDVQIDDITGRWLAVRSNYELLNDPWTRRECFEVEITKDGTSLLTTTRYRDPNTFAGLLNKKYVPVENDPGRFHAYKKNQLDGTYFPFDWTYSLIKVQGDVLLEYACKNTGNKHRSFWRTWARHLPASQDEQELVQIVKDNEDSREMLPYIHTNCDYKLV</sequence>
<dbReference type="AlphaFoldDB" id="T1J003"/>
<evidence type="ECO:0008006" key="4">
    <source>
        <dbReference type="Google" id="ProtNLM"/>
    </source>
</evidence>
<dbReference type="HOGENOM" id="CLU_1514339_0_0_1"/>
<dbReference type="Proteomes" id="UP000014500">
    <property type="component" value="Unassembled WGS sequence"/>
</dbReference>
<dbReference type="Gene3D" id="2.40.128.20">
    <property type="match status" value="1"/>
</dbReference>
<name>T1J003_STRMM</name>
<dbReference type="InterPro" id="IPR012674">
    <property type="entry name" value="Calycin"/>
</dbReference>
<feature type="signal peptide" evidence="1">
    <location>
        <begin position="1"/>
        <end position="18"/>
    </location>
</feature>
<feature type="chain" id="PRO_5004579053" description="Lipocalin/cytosolic fatty-acid binding domain-containing protein" evidence="1">
    <location>
        <begin position="19"/>
        <end position="197"/>
    </location>
</feature>
<reference evidence="3" key="1">
    <citation type="submission" date="2011-05" db="EMBL/GenBank/DDBJ databases">
        <authorList>
            <person name="Richards S.R."/>
            <person name="Qu J."/>
            <person name="Jiang H."/>
            <person name="Jhangiani S.N."/>
            <person name="Agravi P."/>
            <person name="Goodspeed R."/>
            <person name="Gross S."/>
            <person name="Mandapat C."/>
            <person name="Jackson L."/>
            <person name="Mathew T."/>
            <person name="Pu L."/>
            <person name="Thornton R."/>
            <person name="Saada N."/>
            <person name="Wilczek-Boney K.B."/>
            <person name="Lee S."/>
            <person name="Kovar C."/>
            <person name="Wu Y."/>
            <person name="Scherer S.E."/>
            <person name="Worley K.C."/>
            <person name="Muzny D.M."/>
            <person name="Gibbs R."/>
        </authorList>
    </citation>
    <scope>NUCLEOTIDE SEQUENCE</scope>
    <source>
        <strain evidence="3">Brora</strain>
    </source>
</reference>
<dbReference type="EnsemblMetazoa" id="SMAR006842-RA">
    <property type="protein sequence ID" value="SMAR006842-PA"/>
    <property type="gene ID" value="SMAR006842"/>
</dbReference>